<keyword evidence="4" id="KW-0378">Hydrolase</keyword>
<dbReference type="KEGG" id="many:MANY_08140"/>
<dbReference type="Gene3D" id="3.90.79.10">
    <property type="entry name" value="Nucleoside Triphosphate Pyrophosphohydrolase"/>
    <property type="match status" value="1"/>
</dbReference>
<evidence type="ECO:0000256" key="4">
    <source>
        <dbReference type="ARBA" id="ARBA00022801"/>
    </source>
</evidence>
<dbReference type="GO" id="GO:0010945">
    <property type="term" value="F:coenzyme A diphosphatase activity"/>
    <property type="evidence" value="ECO:0007669"/>
    <property type="project" value="InterPro"/>
</dbReference>
<dbReference type="InterPro" id="IPR000086">
    <property type="entry name" value="NUDIX_hydrolase_dom"/>
</dbReference>
<feature type="domain" description="Nudix hydrolase" evidence="7">
    <location>
        <begin position="1"/>
        <end position="111"/>
    </location>
</feature>
<dbReference type="InterPro" id="IPR020084">
    <property type="entry name" value="NUDIX_hydrolase_CS"/>
</dbReference>
<dbReference type="PANTHER" id="PTHR12992:SF11">
    <property type="entry name" value="MITOCHONDRIAL COENZYME A DIPHOSPHATASE NUDT8"/>
    <property type="match status" value="1"/>
</dbReference>
<dbReference type="EMBL" id="AP022620">
    <property type="protein sequence ID" value="BBZ75477.1"/>
    <property type="molecule type" value="Genomic_DNA"/>
</dbReference>
<evidence type="ECO:0000259" key="7">
    <source>
        <dbReference type="PROSITE" id="PS51462"/>
    </source>
</evidence>
<dbReference type="SUPFAM" id="SSF55811">
    <property type="entry name" value="Nudix"/>
    <property type="match status" value="1"/>
</dbReference>
<evidence type="ECO:0000256" key="6">
    <source>
        <dbReference type="ARBA" id="ARBA00023211"/>
    </source>
</evidence>
<dbReference type="PROSITE" id="PS51462">
    <property type="entry name" value="NUDIX"/>
    <property type="match status" value="1"/>
</dbReference>
<dbReference type="PANTHER" id="PTHR12992">
    <property type="entry name" value="NUDIX HYDROLASE"/>
    <property type="match status" value="1"/>
</dbReference>
<keyword evidence="3" id="KW-0479">Metal-binding</keyword>
<evidence type="ECO:0000256" key="1">
    <source>
        <dbReference type="ARBA" id="ARBA00001936"/>
    </source>
</evidence>
<evidence type="ECO:0000256" key="5">
    <source>
        <dbReference type="ARBA" id="ARBA00022842"/>
    </source>
</evidence>
<keyword evidence="5" id="KW-0460">Magnesium</keyword>
<dbReference type="Pfam" id="PF00293">
    <property type="entry name" value="NUDIX"/>
    <property type="match status" value="1"/>
</dbReference>
<reference evidence="8 9" key="1">
    <citation type="journal article" date="2019" name="Emerg. Microbes Infect.">
        <title>Comprehensive subspecies identification of 175 nontuberculous mycobacteria species based on 7547 genomic profiles.</title>
        <authorList>
            <person name="Matsumoto Y."/>
            <person name="Kinjo T."/>
            <person name="Motooka D."/>
            <person name="Nabeya D."/>
            <person name="Jung N."/>
            <person name="Uechi K."/>
            <person name="Horii T."/>
            <person name="Iida T."/>
            <person name="Fujita J."/>
            <person name="Nakamura S."/>
        </authorList>
    </citation>
    <scope>NUCLEOTIDE SEQUENCE [LARGE SCALE GENOMIC DNA]</scope>
    <source>
        <strain evidence="8 9">JCM 30275</strain>
    </source>
</reference>
<dbReference type="GO" id="GO:0046872">
    <property type="term" value="F:metal ion binding"/>
    <property type="evidence" value="ECO:0007669"/>
    <property type="project" value="UniProtKB-KW"/>
</dbReference>
<accession>A0A6N4W5U2</accession>
<keyword evidence="6" id="KW-0464">Manganese</keyword>
<name>A0A6N4W5U2_9MYCO</name>
<evidence type="ECO:0000256" key="2">
    <source>
        <dbReference type="ARBA" id="ARBA00001946"/>
    </source>
</evidence>
<gene>
    <name evidence="8" type="ORF">MANY_08140</name>
</gene>
<comment type="cofactor">
    <cofactor evidence="2">
        <name>Mg(2+)</name>
        <dbReference type="ChEBI" id="CHEBI:18420"/>
    </cofactor>
</comment>
<evidence type="ECO:0000313" key="9">
    <source>
        <dbReference type="Proteomes" id="UP000467249"/>
    </source>
</evidence>
<organism evidence="8 9">
    <name type="scientific">Mycolicibacterium anyangense</name>
    <dbReference type="NCBI Taxonomy" id="1431246"/>
    <lineage>
        <taxon>Bacteria</taxon>
        <taxon>Bacillati</taxon>
        <taxon>Actinomycetota</taxon>
        <taxon>Actinomycetes</taxon>
        <taxon>Mycobacteriales</taxon>
        <taxon>Mycobacteriaceae</taxon>
        <taxon>Mycolicibacterium</taxon>
    </lineage>
</organism>
<dbReference type="Proteomes" id="UP000467249">
    <property type="component" value="Chromosome"/>
</dbReference>
<dbReference type="AlphaFoldDB" id="A0A6N4W5U2"/>
<keyword evidence="9" id="KW-1185">Reference proteome</keyword>
<dbReference type="InterPro" id="IPR045121">
    <property type="entry name" value="CoAse"/>
</dbReference>
<evidence type="ECO:0000313" key="8">
    <source>
        <dbReference type="EMBL" id="BBZ75477.1"/>
    </source>
</evidence>
<evidence type="ECO:0000256" key="3">
    <source>
        <dbReference type="ARBA" id="ARBA00022723"/>
    </source>
</evidence>
<comment type="cofactor">
    <cofactor evidence="1">
        <name>Mn(2+)</name>
        <dbReference type="ChEBI" id="CHEBI:29035"/>
    </cofactor>
</comment>
<sequence length="153" mass="16425">MVLIKRAADIGTHRGDIAFPGGSVDQGEGRRAAALREAEEECGISPDTVTIVAELSNHPTIDGMNIWPYVATVSSLPSATHRCIEVQYVIVKPLSELVADGAWSRRPWAGNPSVVLDYFDIDGTSAWGTTGTLLRELLEICVAGRMTLSSEVT</sequence>
<proteinExistence type="predicted"/>
<protein>
    <recommendedName>
        <fullName evidence="7">Nudix hydrolase domain-containing protein</fullName>
    </recommendedName>
</protein>
<dbReference type="PROSITE" id="PS00893">
    <property type="entry name" value="NUDIX_BOX"/>
    <property type="match status" value="1"/>
</dbReference>
<dbReference type="InterPro" id="IPR015797">
    <property type="entry name" value="NUDIX_hydrolase-like_dom_sf"/>
</dbReference>